<dbReference type="PROSITE" id="PS51296">
    <property type="entry name" value="RIESKE"/>
    <property type="match status" value="1"/>
</dbReference>
<keyword evidence="2" id="KW-0479">Metal-binding</keyword>
<dbReference type="GO" id="GO:0051213">
    <property type="term" value="F:dioxygenase activity"/>
    <property type="evidence" value="ECO:0007669"/>
    <property type="project" value="UniProtKB-KW"/>
</dbReference>
<keyword evidence="5" id="KW-0411">Iron-sulfur</keyword>
<dbReference type="InterPro" id="IPR017941">
    <property type="entry name" value="Rieske_2Fe-2S"/>
</dbReference>
<evidence type="ECO:0000259" key="6">
    <source>
        <dbReference type="PROSITE" id="PS51296"/>
    </source>
</evidence>
<dbReference type="EC" id="1.14.12.-" evidence="7"/>
<sequence>MSLYSDVDFARVENGALAGRLVARFWQPVALAEKCVAGRAMRVKLLGAHYTLYRGQDGQPRMTQDRCPHRGTSLAYGWVENNGVRCRYHGWKFDADGRGEEFPAESAAYARSLSLRTYPVREYLGLIFCYVGEGEPPEFPRFPELEDDSRGTLLTQAVVLDYNFFQRVENDHDEAHVFFTHKHLMAKYGLDQIPKVAAEETEHGLVVVSTRQDGRQRVGYGFMPNILLREVPIPQDRTKMSILLAWRVPMDDTTTFSAMVNRVGTFNEALPDLGDVEDPAEIAARVMRCEMTLDEVDQNHPLLPIIQDTVALGGQGAIADRDAEHLGQSDKAIAVLRRMWAREMRALRDGKPLKTWHRPGDFEFGKEIAGAELPAVTH</sequence>
<dbReference type="EMBL" id="UWPJ01000023">
    <property type="protein sequence ID" value="VCU70861.1"/>
    <property type="molecule type" value="Genomic_DNA"/>
</dbReference>
<dbReference type="Gene3D" id="2.102.10.10">
    <property type="entry name" value="Rieske [2Fe-2S] iron-sulphur domain"/>
    <property type="match status" value="1"/>
</dbReference>
<keyword evidence="3 7" id="KW-0560">Oxidoreductase</keyword>
<keyword evidence="8" id="KW-1185">Reference proteome</keyword>
<keyword evidence="7" id="KW-0223">Dioxygenase</keyword>
<dbReference type="InterPro" id="IPR050584">
    <property type="entry name" value="Cholesterol_7-desaturase"/>
</dbReference>
<dbReference type="PANTHER" id="PTHR21266:SF59">
    <property type="entry name" value="BLR4922 PROTEIN"/>
    <property type="match status" value="1"/>
</dbReference>
<feature type="domain" description="Rieske" evidence="6">
    <location>
        <begin position="26"/>
        <end position="129"/>
    </location>
</feature>
<dbReference type="Pfam" id="PF00355">
    <property type="entry name" value="Rieske"/>
    <property type="match status" value="1"/>
</dbReference>
<gene>
    <name evidence="7" type="primary">pobA_7</name>
    <name evidence="7" type="ORF">PIGHUM_02940</name>
</gene>
<evidence type="ECO:0000313" key="8">
    <source>
        <dbReference type="Proteomes" id="UP000277294"/>
    </source>
</evidence>
<dbReference type="PROSITE" id="PS00570">
    <property type="entry name" value="RING_HYDROXYL_ALPHA"/>
    <property type="match status" value="1"/>
</dbReference>
<dbReference type="SUPFAM" id="SSF55961">
    <property type="entry name" value="Bet v1-like"/>
    <property type="match status" value="1"/>
</dbReference>
<dbReference type="PANTHER" id="PTHR21266">
    <property type="entry name" value="IRON-SULFUR DOMAIN CONTAINING PROTEIN"/>
    <property type="match status" value="1"/>
</dbReference>
<dbReference type="GO" id="GO:0005506">
    <property type="term" value="F:iron ion binding"/>
    <property type="evidence" value="ECO:0007669"/>
    <property type="project" value="InterPro"/>
</dbReference>
<reference evidence="7 8" key="1">
    <citation type="submission" date="2018-10" db="EMBL/GenBank/DDBJ databases">
        <authorList>
            <person name="Criscuolo A."/>
        </authorList>
    </citation>
    <scope>NUCLEOTIDE SEQUENCE [LARGE SCALE GENOMIC DNA]</scope>
    <source>
        <strain evidence="7">DnA1</strain>
    </source>
</reference>
<dbReference type="Proteomes" id="UP000277294">
    <property type="component" value="Unassembled WGS sequence"/>
</dbReference>
<proteinExistence type="predicted"/>
<protein>
    <submittedName>
        <fullName evidence="7">Phenoxybenzoate dioxygenase subunit alpha</fullName>
        <ecNumber evidence="7">1.14.12.-</ecNumber>
    </submittedName>
</protein>
<keyword evidence="4" id="KW-0408">Iron</keyword>
<dbReference type="OrthoDB" id="9790995at2"/>
<evidence type="ECO:0000256" key="4">
    <source>
        <dbReference type="ARBA" id="ARBA00023004"/>
    </source>
</evidence>
<dbReference type="InterPro" id="IPR036922">
    <property type="entry name" value="Rieske_2Fe-2S_sf"/>
</dbReference>
<organism evidence="7 8">
    <name type="scientific">Pigmentiphaga humi</name>
    <dbReference type="NCBI Taxonomy" id="2478468"/>
    <lineage>
        <taxon>Bacteria</taxon>
        <taxon>Pseudomonadati</taxon>
        <taxon>Pseudomonadota</taxon>
        <taxon>Betaproteobacteria</taxon>
        <taxon>Burkholderiales</taxon>
        <taxon>Alcaligenaceae</taxon>
        <taxon>Pigmentiphaga</taxon>
    </lineage>
</organism>
<evidence type="ECO:0000313" key="7">
    <source>
        <dbReference type="EMBL" id="VCU70861.1"/>
    </source>
</evidence>
<dbReference type="SUPFAM" id="SSF50022">
    <property type="entry name" value="ISP domain"/>
    <property type="match status" value="1"/>
</dbReference>
<name>A0A3P4B4K4_9BURK</name>
<dbReference type="GO" id="GO:0051537">
    <property type="term" value="F:2 iron, 2 sulfur cluster binding"/>
    <property type="evidence" value="ECO:0007669"/>
    <property type="project" value="UniProtKB-KW"/>
</dbReference>
<dbReference type="RefSeq" id="WP_124080324.1">
    <property type="nucleotide sequence ID" value="NZ_UWPJ01000023.1"/>
</dbReference>
<evidence type="ECO:0000256" key="2">
    <source>
        <dbReference type="ARBA" id="ARBA00022723"/>
    </source>
</evidence>
<accession>A0A3P4B4K4</accession>
<evidence type="ECO:0000256" key="5">
    <source>
        <dbReference type="ARBA" id="ARBA00023014"/>
    </source>
</evidence>
<dbReference type="InterPro" id="IPR015881">
    <property type="entry name" value="ARHD_Rieske_2Fe_2S"/>
</dbReference>
<dbReference type="AlphaFoldDB" id="A0A3P4B4K4"/>
<evidence type="ECO:0000256" key="3">
    <source>
        <dbReference type="ARBA" id="ARBA00023002"/>
    </source>
</evidence>
<evidence type="ECO:0000256" key="1">
    <source>
        <dbReference type="ARBA" id="ARBA00022714"/>
    </source>
</evidence>
<keyword evidence="1" id="KW-0001">2Fe-2S</keyword>